<name>A0A0K1P989_9BACT</name>
<reference evidence="1 2" key="1">
    <citation type="submission" date="2015-08" db="EMBL/GenBank/DDBJ databases">
        <authorList>
            <person name="Babu N.S."/>
            <person name="Beckwith C.J."/>
            <person name="Beseler K.G."/>
            <person name="Brison A."/>
            <person name="Carone J.V."/>
            <person name="Caskin T.P."/>
            <person name="Diamond M."/>
            <person name="Durham M.E."/>
            <person name="Foxe J.M."/>
            <person name="Go M."/>
            <person name="Henderson B.A."/>
            <person name="Jones I.B."/>
            <person name="McGettigan J.A."/>
            <person name="Micheletti S.J."/>
            <person name="Nasrallah M.E."/>
            <person name="Ortiz D."/>
            <person name="Piller C.R."/>
            <person name="Privatt S.R."/>
            <person name="Schneider S.L."/>
            <person name="Sharp S."/>
            <person name="Smith T.C."/>
            <person name="Stanton J.D."/>
            <person name="Ullery H.E."/>
            <person name="Wilson R.J."/>
            <person name="Serrano M.G."/>
            <person name="Buck G."/>
            <person name="Lee V."/>
            <person name="Wang Y."/>
            <person name="Carvalho R."/>
            <person name="Voegtly L."/>
            <person name="Shi R."/>
            <person name="Duckworth R."/>
            <person name="Johnson A."/>
            <person name="Loviza R."/>
            <person name="Walstead R."/>
            <person name="Shah Z."/>
            <person name="Kiflezghi M."/>
            <person name="Wade K."/>
            <person name="Ball S.L."/>
            <person name="Bradley K.W."/>
            <person name="Asai D.J."/>
            <person name="Bowman C.A."/>
            <person name="Russell D.A."/>
            <person name="Pope W.H."/>
            <person name="Jacobs-Sera D."/>
            <person name="Hendrix R.W."/>
            <person name="Hatfull G.F."/>
        </authorList>
    </citation>
    <scope>NUCLEOTIDE SEQUENCE [LARGE SCALE GENOMIC DNA]</scope>
    <source>
        <strain evidence="1 2">DSM 27710</strain>
    </source>
</reference>
<proteinExistence type="predicted"/>
<protein>
    <submittedName>
        <fullName evidence="1">Uncharacterized protein</fullName>
    </submittedName>
</protein>
<keyword evidence="2" id="KW-1185">Reference proteome</keyword>
<evidence type="ECO:0000313" key="2">
    <source>
        <dbReference type="Proteomes" id="UP000055590"/>
    </source>
</evidence>
<gene>
    <name evidence="1" type="ORF">AKJ08_0472</name>
</gene>
<dbReference type="EMBL" id="CP012332">
    <property type="protein sequence ID" value="AKU90085.1"/>
    <property type="molecule type" value="Genomic_DNA"/>
</dbReference>
<sequence length="133" mass="13938">MTDVSSHGMTLRVDDTFGSFGVREGDEIFVGPDGTVGDRYFVVVDVNSRPQRLRVDGAGLVHLCGGYERIPVERAASIALASNCYEEAKKEGLMAECPDGSGCSSGSGGPAVLTAGAVAALFAALRSRRRMIP</sequence>
<dbReference type="NCBIfam" id="TIGR03382">
    <property type="entry name" value="GC_trans_RRR"/>
    <property type="match status" value="1"/>
</dbReference>
<dbReference type="Proteomes" id="UP000055590">
    <property type="component" value="Chromosome"/>
</dbReference>
<dbReference type="InterPro" id="IPR017756">
    <property type="entry name" value="TM_Gly-Cys-Arg_CS"/>
</dbReference>
<dbReference type="AlphaFoldDB" id="A0A0K1P989"/>
<dbReference type="KEGG" id="vin:AKJ08_0472"/>
<organism evidence="1 2">
    <name type="scientific">Vulgatibacter incomptus</name>
    <dbReference type="NCBI Taxonomy" id="1391653"/>
    <lineage>
        <taxon>Bacteria</taxon>
        <taxon>Pseudomonadati</taxon>
        <taxon>Myxococcota</taxon>
        <taxon>Myxococcia</taxon>
        <taxon>Myxococcales</taxon>
        <taxon>Cystobacterineae</taxon>
        <taxon>Vulgatibacteraceae</taxon>
        <taxon>Vulgatibacter</taxon>
    </lineage>
</organism>
<evidence type="ECO:0000313" key="1">
    <source>
        <dbReference type="EMBL" id="AKU90085.1"/>
    </source>
</evidence>
<accession>A0A0K1P989</accession>